<name>A0A6C0B570_9ZZZZ</name>
<feature type="transmembrane region" description="Helical" evidence="2">
    <location>
        <begin position="50"/>
        <end position="72"/>
    </location>
</feature>
<keyword evidence="2" id="KW-0472">Membrane</keyword>
<dbReference type="EMBL" id="MN739059">
    <property type="protein sequence ID" value="QHS86648.1"/>
    <property type="molecule type" value="Genomic_DNA"/>
</dbReference>
<keyword evidence="2" id="KW-1133">Transmembrane helix</keyword>
<evidence type="ECO:0000256" key="2">
    <source>
        <dbReference type="SAM" id="Phobius"/>
    </source>
</evidence>
<accession>A0A6C0B570</accession>
<feature type="region of interest" description="Disordered" evidence="1">
    <location>
        <begin position="1"/>
        <end position="20"/>
    </location>
</feature>
<evidence type="ECO:0000313" key="3">
    <source>
        <dbReference type="EMBL" id="QHS86648.1"/>
    </source>
</evidence>
<sequence length="442" mass="47270">MSSKNKKTTPNDKSLFGSLFNQDGKGKKKFRGKNVTDFLKKILGNRVFDLYLKYLGITSLTTSTLVPFGLVLSAEYADKIIKKKKVGKFTKDRLPIIDNSLVGNYLKIAGLSLLELTPATLLPLGVIMVIYELAMKNLIKQKGGRLTIGSTIPPNFVQKIDAVVSGQSGAGLFEAYDLLNPKLQQECAAGSCLPNNISKPHDFHIKGMRVKGFKTNKIPQTTTVGEIKYVNNRDVNIDPSYKGNDKVLHLMAGGGVTVADAAAETLTPGGDDGSNPSKTPLAVAGANPAWREWGTPPPDGVDDSVSTTVEPANLQKLQLPLLAKERAMKGGDPKEGGGFLDAPGMADGGGVIPTPGGDDDIGSSKRAPSGAYQMMGGNTMYNKIVNPKTGRKVNLAGDLGRSIIKNYLNFLKGGRAPSFTLSYQEASKALRICDQRLTQLSK</sequence>
<organism evidence="3">
    <name type="scientific">viral metagenome</name>
    <dbReference type="NCBI Taxonomy" id="1070528"/>
    <lineage>
        <taxon>unclassified sequences</taxon>
        <taxon>metagenomes</taxon>
        <taxon>organismal metagenomes</taxon>
    </lineage>
</organism>
<proteinExistence type="predicted"/>
<dbReference type="AlphaFoldDB" id="A0A6C0B570"/>
<keyword evidence="2" id="KW-0812">Transmembrane</keyword>
<evidence type="ECO:0000256" key="1">
    <source>
        <dbReference type="SAM" id="MobiDB-lite"/>
    </source>
</evidence>
<protein>
    <submittedName>
        <fullName evidence="3">Uncharacterized protein</fullName>
    </submittedName>
</protein>
<reference evidence="3" key="1">
    <citation type="journal article" date="2020" name="Nature">
        <title>Giant virus diversity and host interactions through global metagenomics.</title>
        <authorList>
            <person name="Schulz F."/>
            <person name="Roux S."/>
            <person name="Paez-Espino D."/>
            <person name="Jungbluth S."/>
            <person name="Walsh D.A."/>
            <person name="Denef V.J."/>
            <person name="McMahon K.D."/>
            <person name="Konstantinidis K.T."/>
            <person name="Eloe-Fadrosh E.A."/>
            <person name="Kyrpides N.C."/>
            <person name="Woyke T."/>
        </authorList>
    </citation>
    <scope>NUCLEOTIDE SEQUENCE</scope>
    <source>
        <strain evidence="3">GVMAG-M-3300009422-16</strain>
    </source>
</reference>
<feature type="transmembrane region" description="Helical" evidence="2">
    <location>
        <begin position="108"/>
        <end position="131"/>
    </location>
</feature>